<feature type="signal peptide" evidence="5">
    <location>
        <begin position="1"/>
        <end position="21"/>
    </location>
</feature>
<feature type="compositionally biased region" description="Polar residues" evidence="4">
    <location>
        <begin position="691"/>
        <end position="714"/>
    </location>
</feature>
<dbReference type="InterPro" id="IPR050328">
    <property type="entry name" value="Dev_Immune_Receptor"/>
</dbReference>
<dbReference type="EnsemblMetazoa" id="AAEL027202-RA">
    <property type="protein sequence ID" value="AAEL027202-PA"/>
    <property type="gene ID" value="AAEL027202"/>
</dbReference>
<keyword evidence="3" id="KW-0677">Repeat</keyword>
<reference evidence="6" key="2">
    <citation type="submission" date="2020-05" db="UniProtKB">
        <authorList>
            <consortium name="EnsemblMetazoa"/>
        </authorList>
    </citation>
    <scope>IDENTIFICATION</scope>
    <source>
        <strain evidence="6">LVP_AGWG</strain>
    </source>
</reference>
<dbReference type="Gene3D" id="3.80.10.10">
    <property type="entry name" value="Ribonuclease Inhibitor"/>
    <property type="match status" value="3"/>
</dbReference>
<evidence type="ECO:0000256" key="3">
    <source>
        <dbReference type="ARBA" id="ARBA00022737"/>
    </source>
</evidence>
<dbReference type="PANTHER" id="PTHR24373">
    <property type="entry name" value="SLIT RELATED LEUCINE-RICH REPEAT NEURONAL PROTEIN"/>
    <property type="match status" value="1"/>
</dbReference>
<dbReference type="Pfam" id="PF13855">
    <property type="entry name" value="LRR_8"/>
    <property type="match status" value="2"/>
</dbReference>
<dbReference type="SUPFAM" id="SSF52058">
    <property type="entry name" value="L domain-like"/>
    <property type="match status" value="2"/>
</dbReference>
<evidence type="ECO:0000256" key="4">
    <source>
        <dbReference type="SAM" id="MobiDB-lite"/>
    </source>
</evidence>
<sequence length="737" mass="84575">MILMSAAILLWMPLSIREITAYAVEKIVEPENPITNENMYADYPYLRELDMSYQTAFDFPMHQVLLDHERLSAYICNYCGIQSIYNQSLSKLPHLTLIVLKHNALKYVHPDSFQHNSRLDHIDLSGNQLVTINSQATLRHISSVSILNLSQNRKLDINRVKLECDRLMIFSCNNCATTYLDRNSFAGMSRLSHINFNENMVDQIHYDALEWLSYLKTLNIDGNRNLTMLSFSSNSLKWLSAENCSLEGTLQTSHLPELKTINVRGNRITNLDELSLVTNRKINTLLLDDNELEKIPKILIKLPELQRLCLDRNLLQPYENIDEAALVYKKRFLRQNCSQDDIFHHKFEYYLTNKNGVAVYKKNPVHSVSNNGATIDLSGRNIVFIEQDYLIDYANVLEFMFDNNQQFDFKESMPFLESYSVEILYMRNCSITALNSSTFEKLPKLTSLHLQGNQILSLQGTSFYPQHGLTYINLAGNNLQLISITAFLLLGLLKVLILDDNQHFWRTNRRHFLISTSISNLSCENCGVEQLTDETFNMMPNLRALNLHNNNLKSFDLNPLNELETLCIDDAYLDDTTLHKLEKHFDRVTELEAGCKKQSLSRLLRSKINSRNILYDIADATAMTDATEETIIERSFAGSTFESFARRSAGQAIGLNILVILITSLLTFQLYGSHSHIHSVREQNLLHNDQKNVNAQPNCSGNENSTDSASSEESVIQKRNDHQYQQQEKERGAIARE</sequence>
<keyword evidence="2 5" id="KW-0732">Signal</keyword>
<dbReference type="SMART" id="SM00369">
    <property type="entry name" value="LRR_TYP"/>
    <property type="match status" value="6"/>
</dbReference>
<evidence type="ECO:0000256" key="5">
    <source>
        <dbReference type="SAM" id="SignalP"/>
    </source>
</evidence>
<evidence type="ECO:0000313" key="6">
    <source>
        <dbReference type="EnsemblMetazoa" id="AAEL027202-PA"/>
    </source>
</evidence>
<evidence type="ECO:0000313" key="7">
    <source>
        <dbReference type="Proteomes" id="UP000008820"/>
    </source>
</evidence>
<name>A0A6I8U563_AEDAE</name>
<reference evidence="6 7" key="1">
    <citation type="submission" date="2017-06" db="EMBL/GenBank/DDBJ databases">
        <title>Aedes aegypti genome working group (AGWG) sequencing and assembly.</title>
        <authorList>
            <consortium name="Aedes aegypti Genome Working Group (AGWG)"/>
            <person name="Matthews B.J."/>
        </authorList>
    </citation>
    <scope>NUCLEOTIDE SEQUENCE [LARGE SCALE GENOMIC DNA]</scope>
    <source>
        <strain evidence="6 7">LVP_AGWG</strain>
    </source>
</reference>
<dbReference type="AlphaFoldDB" id="A0A6I8U563"/>
<dbReference type="InterPro" id="IPR026906">
    <property type="entry name" value="LRR_5"/>
</dbReference>
<proteinExistence type="predicted"/>
<organism evidence="6 7">
    <name type="scientific">Aedes aegypti</name>
    <name type="common">Yellowfever mosquito</name>
    <name type="synonym">Culex aegypti</name>
    <dbReference type="NCBI Taxonomy" id="7159"/>
    <lineage>
        <taxon>Eukaryota</taxon>
        <taxon>Metazoa</taxon>
        <taxon>Ecdysozoa</taxon>
        <taxon>Arthropoda</taxon>
        <taxon>Hexapoda</taxon>
        <taxon>Insecta</taxon>
        <taxon>Pterygota</taxon>
        <taxon>Neoptera</taxon>
        <taxon>Endopterygota</taxon>
        <taxon>Diptera</taxon>
        <taxon>Nematocera</taxon>
        <taxon>Culicoidea</taxon>
        <taxon>Culicidae</taxon>
        <taxon>Culicinae</taxon>
        <taxon>Aedini</taxon>
        <taxon>Aedes</taxon>
        <taxon>Stegomyia</taxon>
    </lineage>
</organism>
<dbReference type="GO" id="GO:0031012">
    <property type="term" value="C:extracellular matrix"/>
    <property type="evidence" value="ECO:0007669"/>
    <property type="project" value="TreeGrafter"/>
</dbReference>
<gene>
    <name evidence="6" type="primary">5565714</name>
</gene>
<feature type="region of interest" description="Disordered" evidence="4">
    <location>
        <begin position="691"/>
        <end position="737"/>
    </location>
</feature>
<keyword evidence="7" id="KW-1185">Reference proteome</keyword>
<dbReference type="Proteomes" id="UP000008820">
    <property type="component" value="Chromosome 2"/>
</dbReference>
<dbReference type="Pfam" id="PF13306">
    <property type="entry name" value="LRR_5"/>
    <property type="match status" value="1"/>
</dbReference>
<dbReference type="InterPro" id="IPR003591">
    <property type="entry name" value="Leu-rich_rpt_typical-subtyp"/>
</dbReference>
<dbReference type="PROSITE" id="PS51450">
    <property type="entry name" value="LRR"/>
    <property type="match status" value="4"/>
</dbReference>
<accession>A0A6I8U563</accession>
<evidence type="ECO:0000256" key="1">
    <source>
        <dbReference type="ARBA" id="ARBA00022614"/>
    </source>
</evidence>
<feature type="chain" id="PRO_5043691712" evidence="5">
    <location>
        <begin position="22"/>
        <end position="737"/>
    </location>
</feature>
<dbReference type="PANTHER" id="PTHR24373:SF261">
    <property type="entry name" value="VASORIN"/>
    <property type="match status" value="1"/>
</dbReference>
<dbReference type="InterPro" id="IPR001611">
    <property type="entry name" value="Leu-rich_rpt"/>
</dbReference>
<keyword evidence="1" id="KW-0433">Leucine-rich repeat</keyword>
<feature type="compositionally biased region" description="Basic and acidic residues" evidence="4">
    <location>
        <begin position="715"/>
        <end position="737"/>
    </location>
</feature>
<dbReference type="OrthoDB" id="7763693at2759"/>
<evidence type="ECO:0000256" key="2">
    <source>
        <dbReference type="ARBA" id="ARBA00022729"/>
    </source>
</evidence>
<dbReference type="GO" id="GO:0005615">
    <property type="term" value="C:extracellular space"/>
    <property type="evidence" value="ECO:0007669"/>
    <property type="project" value="TreeGrafter"/>
</dbReference>
<dbReference type="InterPro" id="IPR032675">
    <property type="entry name" value="LRR_dom_sf"/>
</dbReference>
<dbReference type="InParanoid" id="A0A6I8U563"/>
<protein>
    <submittedName>
        <fullName evidence="6">Uncharacterized protein</fullName>
    </submittedName>
</protein>